<dbReference type="CDD" id="cd00761">
    <property type="entry name" value="Glyco_tranf_GTA_type"/>
    <property type="match status" value="1"/>
</dbReference>
<keyword evidence="1" id="KW-0997">Cell inner membrane</keyword>
<dbReference type="Pfam" id="PF00535">
    <property type="entry name" value="Glycos_transf_2"/>
    <property type="match status" value="1"/>
</dbReference>
<dbReference type="PANTHER" id="PTHR43685:SF2">
    <property type="entry name" value="GLYCOSYLTRANSFERASE 2-LIKE DOMAIN-CONTAINING PROTEIN"/>
    <property type="match status" value="1"/>
</dbReference>
<name>A0A423P5Z0_PSEFL</name>
<gene>
    <name evidence="3" type="ORF">BK673_12300</name>
</gene>
<dbReference type="InterPro" id="IPR050834">
    <property type="entry name" value="Glycosyltransf_2"/>
</dbReference>
<dbReference type="Gene3D" id="3.90.550.10">
    <property type="entry name" value="Spore Coat Polysaccharide Biosynthesis Protein SpsA, Chain A"/>
    <property type="match status" value="1"/>
</dbReference>
<dbReference type="Proteomes" id="UP000283619">
    <property type="component" value="Unassembled WGS sequence"/>
</dbReference>
<dbReference type="EMBL" id="MOBZ01000009">
    <property type="protein sequence ID" value="ROO09682.1"/>
    <property type="molecule type" value="Genomic_DNA"/>
</dbReference>
<dbReference type="SUPFAM" id="SSF53448">
    <property type="entry name" value="Nucleotide-diphospho-sugar transferases"/>
    <property type="match status" value="1"/>
</dbReference>
<evidence type="ECO:0000259" key="2">
    <source>
        <dbReference type="Pfam" id="PF00535"/>
    </source>
</evidence>
<evidence type="ECO:0000313" key="3">
    <source>
        <dbReference type="EMBL" id="ROO09682.1"/>
    </source>
</evidence>
<keyword evidence="1" id="KW-1003">Cell membrane</keyword>
<evidence type="ECO:0000313" key="4">
    <source>
        <dbReference type="Proteomes" id="UP000283619"/>
    </source>
</evidence>
<comment type="caution">
    <text evidence="3">The sequence shown here is derived from an EMBL/GenBank/DDBJ whole genome shotgun (WGS) entry which is preliminary data.</text>
</comment>
<dbReference type="AlphaFoldDB" id="A0A423P5Z0"/>
<feature type="domain" description="Glycosyltransferase 2-like" evidence="2">
    <location>
        <begin position="7"/>
        <end position="144"/>
    </location>
</feature>
<keyword evidence="1" id="KW-0472">Membrane</keyword>
<organism evidence="3 4">
    <name type="scientific">Pseudomonas fluorescens</name>
    <dbReference type="NCBI Taxonomy" id="294"/>
    <lineage>
        <taxon>Bacteria</taxon>
        <taxon>Pseudomonadati</taxon>
        <taxon>Pseudomonadota</taxon>
        <taxon>Gammaproteobacteria</taxon>
        <taxon>Pseudomonadales</taxon>
        <taxon>Pseudomonadaceae</taxon>
        <taxon>Pseudomonas</taxon>
    </lineage>
</organism>
<dbReference type="PANTHER" id="PTHR43685">
    <property type="entry name" value="GLYCOSYLTRANSFERASE"/>
    <property type="match status" value="1"/>
</dbReference>
<reference evidence="3 4" key="1">
    <citation type="submission" date="2016-10" db="EMBL/GenBank/DDBJ databases">
        <title>Comparative genome analysis of multiple Pseudomonas spp. focuses on biocontrol and plant growth promoting traits.</title>
        <authorList>
            <person name="Tao X.-Y."/>
            <person name="Taylor C.G."/>
        </authorList>
    </citation>
    <scope>NUCLEOTIDE SEQUENCE [LARGE SCALE GENOMIC DNA]</scope>
    <source>
        <strain evidence="3 4">36G2</strain>
    </source>
</reference>
<evidence type="ECO:0000256" key="1">
    <source>
        <dbReference type="ARBA" id="ARBA00022519"/>
    </source>
</evidence>
<protein>
    <recommendedName>
        <fullName evidence="2">Glycosyltransferase 2-like domain-containing protein</fullName>
    </recommendedName>
</protein>
<proteinExistence type="predicted"/>
<dbReference type="RefSeq" id="WP_185057846.1">
    <property type="nucleotide sequence ID" value="NZ_MOBZ01000009.1"/>
</dbReference>
<dbReference type="InterPro" id="IPR029044">
    <property type="entry name" value="Nucleotide-diphossugar_trans"/>
</dbReference>
<sequence>MSVPKISVVIPTYNVESYIAETLDSLINQAVPLHEIILINDGSTDGTLAVIEAGFGHRPEVKVVTQVNQGVGAARRNGLALASGEYVFFCDPDDVVSPELFLTLVEQVQANAALELFYFSKRSYTEVDGEKQLLRRNTAASRNGWFEAGRDLLQDLILSGKYHAATWQYIFKRSVCERFVVRLEGRAHEDHVFSMNIYLHSQATFATAADYYFQRVRSGSLTQSHKDVEYVMGSYAAYRDTLAALKKHIAAFSAGREVALNFMERNVDALITKCIKYGVPLPQQITSMTRQDSRDCGVLLHTRWTLWFPRIVHGVRKLRFNLKQSRRSRKAAAQG</sequence>
<accession>A0A423P5Z0</accession>
<dbReference type="InterPro" id="IPR001173">
    <property type="entry name" value="Glyco_trans_2-like"/>
</dbReference>